<dbReference type="HOGENOM" id="CLU_867546_0_0_1"/>
<organism evidence="2 3">
    <name type="scientific">Loxodonta africana</name>
    <name type="common">African elephant</name>
    <dbReference type="NCBI Taxonomy" id="9785"/>
    <lineage>
        <taxon>Eukaryota</taxon>
        <taxon>Metazoa</taxon>
        <taxon>Chordata</taxon>
        <taxon>Craniata</taxon>
        <taxon>Vertebrata</taxon>
        <taxon>Euteleostomi</taxon>
        <taxon>Mammalia</taxon>
        <taxon>Eutheria</taxon>
        <taxon>Afrotheria</taxon>
        <taxon>Proboscidea</taxon>
        <taxon>Elephantidae</taxon>
        <taxon>Loxodonta</taxon>
    </lineage>
</organism>
<dbReference type="Proteomes" id="UP000007646">
    <property type="component" value="Unassembled WGS sequence"/>
</dbReference>
<evidence type="ECO:0000313" key="2">
    <source>
        <dbReference type="Ensembl" id="ENSLAFP00000026859.1"/>
    </source>
</evidence>
<reference evidence="2 3" key="1">
    <citation type="submission" date="2009-06" db="EMBL/GenBank/DDBJ databases">
        <title>The Genome Sequence of Loxodonta africana (African elephant).</title>
        <authorList>
            <person name="Di Palma F."/>
            <person name="Heiman D."/>
            <person name="Young S."/>
            <person name="Johnson J."/>
            <person name="Lander E.S."/>
            <person name="Lindblad-Toh K."/>
        </authorList>
    </citation>
    <scope>NUCLEOTIDE SEQUENCE [LARGE SCALE GENOMIC DNA]</scope>
    <source>
        <strain evidence="2 3">Isolate ISIS603380</strain>
    </source>
</reference>
<feature type="region of interest" description="Disordered" evidence="1">
    <location>
        <begin position="299"/>
        <end position="337"/>
    </location>
</feature>
<accession>G3UGA1</accession>
<dbReference type="Ensembl" id="ENSLAFT00000028645.1">
    <property type="protein sequence ID" value="ENSLAFP00000026859.1"/>
    <property type="gene ID" value="ENSLAFG00000026096.1"/>
</dbReference>
<proteinExistence type="predicted"/>
<dbReference type="GeneTree" id="ENSGT00570000080031"/>
<keyword evidence="3" id="KW-1185">Reference proteome</keyword>
<evidence type="ECO:0000256" key="1">
    <source>
        <dbReference type="SAM" id="MobiDB-lite"/>
    </source>
</evidence>
<feature type="compositionally biased region" description="Basic residues" evidence="1">
    <location>
        <begin position="114"/>
        <end position="130"/>
    </location>
</feature>
<sequence length="399" mass="41994">VRLHVLAEVVAAHEALVAHWAGKALLACVGPQVPLQLVGAREALPAEEPVAHEGPLARVPAQVRLEVRRLAVHLAAARDVAAVQALAPQAGPGRAQSLSLLAVGAVAGGATRVAARRRARGAPQRRRRPSGQHGASGAGQRRRGRVWVGAGQHWLEAVHEVLPGGAEQVRGGAAAEGRVAQRVVASERRVQRGLEPPGSRVQRAGQRRGAVGVLHVDPARAHVPPARGARRAHVARSAQARVRGLERVRHAHAQVDTLQPVHRGVHLGDEHRLVGAVLRVRRGYSRGLEHRVVVGEGRAATGGEGEGARAGRASAAKRVGHRRAAVPGGPRHAEAGETGAHHVAAAGRGRRGAFPGMKAFAEGRRAVRERRGRRAGTADLIAGSSEHGQRSRSQPRFFL</sequence>
<feature type="region of interest" description="Disordered" evidence="1">
    <location>
        <begin position="363"/>
        <end position="399"/>
    </location>
</feature>
<dbReference type="AlphaFoldDB" id="G3UGA1"/>
<dbReference type="OMA" id="HWLEAVH"/>
<name>G3UGA1_LOXAF</name>
<protein>
    <submittedName>
        <fullName evidence="2">Uncharacterized protein</fullName>
    </submittedName>
</protein>
<dbReference type="InParanoid" id="G3UGA1"/>
<reference evidence="2" key="2">
    <citation type="submission" date="2025-08" db="UniProtKB">
        <authorList>
            <consortium name="Ensembl"/>
        </authorList>
    </citation>
    <scope>IDENTIFICATION</scope>
    <source>
        <strain evidence="2">Isolate ISIS603380</strain>
    </source>
</reference>
<feature type="region of interest" description="Disordered" evidence="1">
    <location>
        <begin position="113"/>
        <end position="143"/>
    </location>
</feature>
<evidence type="ECO:0000313" key="3">
    <source>
        <dbReference type="Proteomes" id="UP000007646"/>
    </source>
</evidence>
<reference evidence="2" key="3">
    <citation type="submission" date="2025-09" db="UniProtKB">
        <authorList>
            <consortium name="Ensembl"/>
        </authorList>
    </citation>
    <scope>IDENTIFICATION</scope>
    <source>
        <strain evidence="2">Isolate ISIS603380</strain>
    </source>
</reference>
<dbReference type="eggNOG" id="ENOG502T4U8">
    <property type="taxonomic scope" value="Eukaryota"/>
</dbReference>